<comment type="similarity">
    <text evidence="1">Belongs to the iron-sulfur cluster assembly SufBD family.</text>
</comment>
<organism evidence="3 4">
    <name type="scientific">Corynebacterium freneyi DNF00450</name>
    <dbReference type="NCBI Taxonomy" id="1287475"/>
    <lineage>
        <taxon>Bacteria</taxon>
        <taxon>Bacillati</taxon>
        <taxon>Actinomycetota</taxon>
        <taxon>Actinomycetes</taxon>
        <taxon>Mycobacteriales</taxon>
        <taxon>Corynebacteriaceae</taxon>
        <taxon>Corynebacterium</taxon>
    </lineage>
</organism>
<dbReference type="RefSeq" id="WP_035123823.1">
    <property type="nucleotide sequence ID" value="NZ_JRNE01000085.1"/>
</dbReference>
<dbReference type="PANTHER" id="PTHR30508">
    <property type="entry name" value="FES CLUSTER ASSEMBLY PROTEIN SUF"/>
    <property type="match status" value="1"/>
</dbReference>
<protein>
    <submittedName>
        <fullName evidence="3">SufBD protein</fullName>
    </submittedName>
</protein>
<dbReference type="InterPro" id="IPR055346">
    <property type="entry name" value="Fe-S_cluster_assembly_SufBD"/>
</dbReference>
<dbReference type="Proteomes" id="UP000029548">
    <property type="component" value="Unassembled WGS sequence"/>
</dbReference>
<gene>
    <name evidence="3" type="ORF">HMPREF1650_12545</name>
</gene>
<dbReference type="Pfam" id="PF01458">
    <property type="entry name" value="SUFBD_core"/>
    <property type="match status" value="1"/>
</dbReference>
<evidence type="ECO:0000259" key="2">
    <source>
        <dbReference type="Pfam" id="PF01458"/>
    </source>
</evidence>
<dbReference type="InterPro" id="IPR037284">
    <property type="entry name" value="SUF_FeS_clus_asmbl_SufBD_sf"/>
</dbReference>
<accession>A0A095XXT1</accession>
<feature type="domain" description="SUF system FeS cluster assembly SufBD core" evidence="2">
    <location>
        <begin position="123"/>
        <end position="347"/>
    </location>
</feature>
<evidence type="ECO:0000313" key="4">
    <source>
        <dbReference type="Proteomes" id="UP000029548"/>
    </source>
</evidence>
<dbReference type="AlphaFoldDB" id="A0A095XXT1"/>
<dbReference type="PANTHER" id="PTHR30508:SF1">
    <property type="entry name" value="UPF0051 PROTEIN ABCI8, CHLOROPLASTIC-RELATED"/>
    <property type="match status" value="1"/>
</dbReference>
<proteinExistence type="inferred from homology"/>
<dbReference type="InterPro" id="IPR000825">
    <property type="entry name" value="SUF_FeS_clus_asmbl_SufBD_core"/>
</dbReference>
<dbReference type="SUPFAM" id="SSF101960">
    <property type="entry name" value="Stabilizer of iron transporter SufD"/>
    <property type="match status" value="1"/>
</dbReference>
<comment type="caution">
    <text evidence="3">The sequence shown here is derived from an EMBL/GenBank/DDBJ whole genome shotgun (WGS) entry which is preliminary data.</text>
</comment>
<dbReference type="eggNOG" id="COG0719">
    <property type="taxonomic scope" value="Bacteria"/>
</dbReference>
<evidence type="ECO:0000256" key="1">
    <source>
        <dbReference type="ARBA" id="ARBA00043967"/>
    </source>
</evidence>
<sequence>MSTDLSANRVPLGAATATPELLSPVGWAPEETRSSTSIIVDHAHGTLDVNDDGVVVMPLSRALVEYPWVQDLMFSLVSPDEDEVLRRAFESTREPLGTFTWVRPGATVDLPSQSFCVMTVPQERQFIHDVTVIGEGAVVDMVSGAAVAPALTRGHHVSLSETFIGDGAQVRSVDVDRWGSDMDVTSYARTKIGENASASSVSVAVWPLRRCRSDSRTEVGAGSSCVNHSIILATGGSERVLDTAITLAGPEARAEQVSRMVSDGGTIRNHNVLQATSGDTRGFLECDGLMLRAGGRVESIPALDAGVARAQLSHEASVGMIDDEKMDYLMSTGLTESESRDLIVQGFLNLDDERIPSSIRKTVQGLVEAARGAENM</sequence>
<reference evidence="3 4" key="1">
    <citation type="submission" date="2014-07" db="EMBL/GenBank/DDBJ databases">
        <authorList>
            <person name="McCorrison J."/>
            <person name="Sanka R."/>
            <person name="Torralba M."/>
            <person name="Gillis M."/>
            <person name="Haft D.H."/>
            <person name="Methe B."/>
            <person name="Sutton G."/>
            <person name="Nelson K.E."/>
        </authorList>
    </citation>
    <scope>NUCLEOTIDE SEQUENCE [LARGE SCALE GENOMIC DNA]</scope>
    <source>
        <strain evidence="3 4">DNF00450</strain>
    </source>
</reference>
<name>A0A095XXT1_9CORY</name>
<dbReference type="GO" id="GO:0016226">
    <property type="term" value="P:iron-sulfur cluster assembly"/>
    <property type="evidence" value="ECO:0007669"/>
    <property type="project" value="InterPro"/>
</dbReference>
<dbReference type="EMBL" id="JRNE01000085">
    <property type="protein sequence ID" value="KGF15010.1"/>
    <property type="molecule type" value="Genomic_DNA"/>
</dbReference>
<evidence type="ECO:0000313" key="3">
    <source>
        <dbReference type="EMBL" id="KGF15010.1"/>
    </source>
</evidence>